<dbReference type="WBParaSite" id="Pan_g3666.t1">
    <property type="protein sequence ID" value="Pan_g3666.t1"/>
    <property type="gene ID" value="Pan_g3666"/>
</dbReference>
<evidence type="ECO:0000313" key="2">
    <source>
        <dbReference type="Proteomes" id="UP000492821"/>
    </source>
</evidence>
<dbReference type="SMART" id="SM00225">
    <property type="entry name" value="BTB"/>
    <property type="match status" value="1"/>
</dbReference>
<dbReference type="Gene3D" id="3.30.710.10">
    <property type="entry name" value="Potassium Channel Kv1.1, Chain A"/>
    <property type="match status" value="1"/>
</dbReference>
<dbReference type="CDD" id="cd18186">
    <property type="entry name" value="BTB_POZ_ZBTB_KLHL-like"/>
    <property type="match status" value="1"/>
</dbReference>
<keyword evidence="2" id="KW-1185">Reference proteome</keyword>
<dbReference type="InterPro" id="IPR000210">
    <property type="entry name" value="BTB/POZ_dom"/>
</dbReference>
<accession>A0A7E4VUN5</accession>
<dbReference type="AlphaFoldDB" id="A0A7E4VUN5"/>
<dbReference type="InterPro" id="IPR011333">
    <property type="entry name" value="SKP1/BTB/POZ_sf"/>
</dbReference>
<proteinExistence type="predicted"/>
<dbReference type="Proteomes" id="UP000492821">
    <property type="component" value="Unassembled WGS sequence"/>
</dbReference>
<evidence type="ECO:0000259" key="1">
    <source>
        <dbReference type="PROSITE" id="PS50097"/>
    </source>
</evidence>
<reference evidence="3" key="2">
    <citation type="submission" date="2020-10" db="UniProtKB">
        <authorList>
            <consortium name="WormBaseParasite"/>
        </authorList>
    </citation>
    <scope>IDENTIFICATION</scope>
</reference>
<protein>
    <submittedName>
        <fullName evidence="3">BTB domain-containing protein</fullName>
    </submittedName>
</protein>
<dbReference type="PROSITE" id="PS50097">
    <property type="entry name" value="BTB"/>
    <property type="match status" value="1"/>
</dbReference>
<evidence type="ECO:0000313" key="3">
    <source>
        <dbReference type="WBParaSite" id="Pan_g3666.t1"/>
    </source>
</evidence>
<dbReference type="Pfam" id="PF00651">
    <property type="entry name" value="BTB"/>
    <property type="match status" value="1"/>
</dbReference>
<sequence>MNFANSFYDSVTFETCKVDVDNYIYKDWRPIHGSQDLEYKIRMYHCKQLTTGKCMAYLQLNGGPVVVDVTFLLGAIKKCSSFLFTTSGETVMYFDFSPKDYRTGKGIISFDLKFKDYKPAPVVNIGSLLKSLTLDELLVTETDAQFVVGEKKIDFHRGILYNVSPVLKTCLEQGTPGIIEIENFDYETVKMVVDYCYQRKIGDKSEKEILDGLRFAKKYAIFPVAKVLETIILAHVKESTFFDIAKYAWEAEHDEMKDACAKYYRNHLRLTLKDEFLELDDSVQLGIIATAHAIKTTK</sequence>
<reference evidence="2" key="1">
    <citation type="journal article" date="2013" name="Genetics">
        <title>The draft genome and transcriptome of Panagrellus redivivus are shaped by the harsh demands of a free-living lifestyle.</title>
        <authorList>
            <person name="Srinivasan J."/>
            <person name="Dillman A.R."/>
            <person name="Macchietto M.G."/>
            <person name="Heikkinen L."/>
            <person name="Lakso M."/>
            <person name="Fracchia K.M."/>
            <person name="Antoshechkin I."/>
            <person name="Mortazavi A."/>
            <person name="Wong G."/>
            <person name="Sternberg P.W."/>
        </authorList>
    </citation>
    <scope>NUCLEOTIDE SEQUENCE [LARGE SCALE GENOMIC DNA]</scope>
    <source>
        <strain evidence="2">MT8872</strain>
    </source>
</reference>
<feature type="domain" description="BTB" evidence="1">
    <location>
        <begin position="142"/>
        <end position="205"/>
    </location>
</feature>
<name>A0A7E4VUN5_PANRE</name>
<dbReference type="SUPFAM" id="SSF54695">
    <property type="entry name" value="POZ domain"/>
    <property type="match status" value="1"/>
</dbReference>
<organism evidence="2 3">
    <name type="scientific">Panagrellus redivivus</name>
    <name type="common">Microworm</name>
    <dbReference type="NCBI Taxonomy" id="6233"/>
    <lineage>
        <taxon>Eukaryota</taxon>
        <taxon>Metazoa</taxon>
        <taxon>Ecdysozoa</taxon>
        <taxon>Nematoda</taxon>
        <taxon>Chromadorea</taxon>
        <taxon>Rhabditida</taxon>
        <taxon>Tylenchina</taxon>
        <taxon>Panagrolaimomorpha</taxon>
        <taxon>Panagrolaimoidea</taxon>
        <taxon>Panagrolaimidae</taxon>
        <taxon>Panagrellus</taxon>
    </lineage>
</organism>